<organism evidence="1 2">
    <name type="scientific">Eretmocerus hayati</name>
    <dbReference type="NCBI Taxonomy" id="131215"/>
    <lineage>
        <taxon>Eukaryota</taxon>
        <taxon>Metazoa</taxon>
        <taxon>Ecdysozoa</taxon>
        <taxon>Arthropoda</taxon>
        <taxon>Hexapoda</taxon>
        <taxon>Insecta</taxon>
        <taxon>Pterygota</taxon>
        <taxon>Neoptera</taxon>
        <taxon>Endopterygota</taxon>
        <taxon>Hymenoptera</taxon>
        <taxon>Apocrita</taxon>
        <taxon>Proctotrupomorpha</taxon>
        <taxon>Chalcidoidea</taxon>
        <taxon>Aphelinidae</taxon>
        <taxon>Aphelininae</taxon>
        <taxon>Eretmocerus</taxon>
    </lineage>
</organism>
<dbReference type="Proteomes" id="UP001239111">
    <property type="component" value="Chromosome 4"/>
</dbReference>
<name>A0ACC2N346_9HYME</name>
<sequence>MSKAKKTTKKVKSKKRLDESIEVRDISSELEGESDGLIFSWLSCNAATDTFKILLVFPKDDQQCEIIASVAKKLGWSVSIAKNAEDATDMFRLRSFDVAILDHRGSSRAQEADGICRTMIEINSTRTCTILALVKRSFFTAPGTEDVVILHLLNIGYNRAIMECSHEGILMNELIGIYANECHPKSQLAGSQILYQIVDKCRDIIHVTDNQDVIQFANRASERLLGYTRKELQGRKLQDFLTDISAQQLGQLLGQGRKFDAKLDCLRKYNAPISLRCQVIPMNVSASERTFYAYMYESSSAYDSIQVDTGRLSLNLSPDQRLTNSSTKRSRRSDVTDPQSSRYQSPVSKVIKVLTSAHQDAVVSCPDISVRLENAIEILKHIDVCSPRTHDDSQQSALHNPAVSDILGALMTIPVQEPQRSATSVSRQSHILKTLKTNGSRELKIFKTPKGPEELQNLLDTGFDWDFDIFKLEALTNRRPLFYLGMMLMDHYHVIERLNCDEETLQNWLTIMEANYNSSVSYHNSTHAADVLQGLARFMRSDRLKSILEPMDEVAALLAAIAHDIGHPGKSSLFLCNANDRLAILYNDLTVLEMHHSALTFKVTLSDDNVNIFKNLSREVYQAMRHNIIDMILATEMTKHFEHLAKFINVCSSRVHEVDIDSYTEDAVDTNVFLLPENLTMTKRMVIKCADVSNPTRPMRHYVEWTRRIAKEYFDQTDEEKRRGMPVVMPMFDRATCSIPKSQIGFVDYIINDMMEAWESFIDMPELVGNMRLNHTKWKEYNERGLMTLEDIEKLQEQPDMRPYGKGNYYT</sequence>
<dbReference type="EMBL" id="CM056744">
    <property type="protein sequence ID" value="KAJ8664744.1"/>
    <property type="molecule type" value="Genomic_DNA"/>
</dbReference>
<evidence type="ECO:0000313" key="1">
    <source>
        <dbReference type="EMBL" id="KAJ8664744.1"/>
    </source>
</evidence>
<comment type="caution">
    <text evidence="1">The sequence shown here is derived from an EMBL/GenBank/DDBJ whole genome shotgun (WGS) entry which is preliminary data.</text>
</comment>
<reference evidence="1" key="1">
    <citation type="submission" date="2023-04" db="EMBL/GenBank/DDBJ databases">
        <title>A chromosome-level genome assembly of the parasitoid wasp Eretmocerus hayati.</title>
        <authorList>
            <person name="Zhong Y."/>
            <person name="Liu S."/>
            <person name="Liu Y."/>
        </authorList>
    </citation>
    <scope>NUCLEOTIDE SEQUENCE</scope>
    <source>
        <strain evidence="1">ZJU_SS_LIU_2023</strain>
    </source>
</reference>
<proteinExistence type="predicted"/>
<accession>A0ACC2N346</accession>
<keyword evidence="2" id="KW-1185">Reference proteome</keyword>
<gene>
    <name evidence="1" type="ORF">QAD02_006406</name>
</gene>
<evidence type="ECO:0000313" key="2">
    <source>
        <dbReference type="Proteomes" id="UP001239111"/>
    </source>
</evidence>
<protein>
    <submittedName>
        <fullName evidence="1">Uncharacterized protein</fullName>
    </submittedName>
</protein>